<dbReference type="AlphaFoldDB" id="A0A845DJG9"/>
<accession>A0A845DJG9</accession>
<dbReference type="Gene3D" id="2.60.40.420">
    <property type="entry name" value="Cupredoxins - blue copper proteins"/>
    <property type="match status" value="1"/>
</dbReference>
<feature type="transmembrane region" description="Helical" evidence="2">
    <location>
        <begin position="7"/>
        <end position="27"/>
    </location>
</feature>
<organism evidence="4 5">
    <name type="scientific">Candidatus Spechtbacteria bacterium SB0662_bin_43</name>
    <dbReference type="NCBI Taxonomy" id="2604897"/>
    <lineage>
        <taxon>Bacteria</taxon>
        <taxon>Candidatus Spechtiibacteriota</taxon>
    </lineage>
</organism>
<dbReference type="Pfam" id="PF13473">
    <property type="entry name" value="Cupredoxin_1"/>
    <property type="match status" value="1"/>
</dbReference>
<gene>
    <name evidence="4" type="ORF">F4X82_02375</name>
</gene>
<protein>
    <recommendedName>
        <fullName evidence="3">EfeO-type cupredoxin-like domain-containing protein</fullName>
    </recommendedName>
</protein>
<dbReference type="Proteomes" id="UP000449092">
    <property type="component" value="Unassembled WGS sequence"/>
</dbReference>
<evidence type="ECO:0000256" key="2">
    <source>
        <dbReference type="SAM" id="Phobius"/>
    </source>
</evidence>
<evidence type="ECO:0000256" key="1">
    <source>
        <dbReference type="SAM" id="MobiDB-lite"/>
    </source>
</evidence>
<dbReference type="SUPFAM" id="SSF49503">
    <property type="entry name" value="Cupredoxins"/>
    <property type="match status" value="1"/>
</dbReference>
<keyword evidence="2" id="KW-0812">Transmembrane</keyword>
<evidence type="ECO:0000313" key="5">
    <source>
        <dbReference type="Proteomes" id="UP000449092"/>
    </source>
</evidence>
<sequence length="161" mass="18027">MKTTPKTIFVLGALLIIGIVIVGVLLATQDTDDTQQAAPEEQNNQQSLQDQEPVSPEATDQDIDTIEIPIVTTTVVMRDDYYEPAYLIMKKGSTIIWKNESSSDKWPASDVHPSHTIYPEFDPKRPIPPGESWSFTFDKAGEWDFHDHIKPSITGNVTITE</sequence>
<keyword evidence="2" id="KW-1133">Transmembrane helix</keyword>
<dbReference type="EMBL" id="VXOY01000020">
    <property type="protein sequence ID" value="MYE38336.1"/>
    <property type="molecule type" value="Genomic_DNA"/>
</dbReference>
<dbReference type="PANTHER" id="PTHR36507:SF1">
    <property type="entry name" value="BLL1555 PROTEIN"/>
    <property type="match status" value="1"/>
</dbReference>
<name>A0A845DJG9_9BACT</name>
<proteinExistence type="predicted"/>
<evidence type="ECO:0000259" key="3">
    <source>
        <dbReference type="Pfam" id="PF13473"/>
    </source>
</evidence>
<feature type="domain" description="EfeO-type cupredoxin-like" evidence="3">
    <location>
        <begin position="72"/>
        <end position="159"/>
    </location>
</feature>
<feature type="compositionally biased region" description="Low complexity" evidence="1">
    <location>
        <begin position="33"/>
        <end position="46"/>
    </location>
</feature>
<evidence type="ECO:0000313" key="4">
    <source>
        <dbReference type="EMBL" id="MYE38336.1"/>
    </source>
</evidence>
<comment type="caution">
    <text evidence="4">The sequence shown here is derived from an EMBL/GenBank/DDBJ whole genome shotgun (WGS) entry which is preliminary data.</text>
</comment>
<dbReference type="InterPro" id="IPR008972">
    <property type="entry name" value="Cupredoxin"/>
</dbReference>
<dbReference type="InterPro" id="IPR028096">
    <property type="entry name" value="EfeO_Cupredoxin"/>
</dbReference>
<keyword evidence="2" id="KW-0472">Membrane</keyword>
<feature type="region of interest" description="Disordered" evidence="1">
    <location>
        <begin position="33"/>
        <end position="63"/>
    </location>
</feature>
<dbReference type="InterPro" id="IPR052721">
    <property type="entry name" value="ET_Amicyanin"/>
</dbReference>
<dbReference type="PANTHER" id="PTHR36507">
    <property type="entry name" value="BLL1555 PROTEIN"/>
    <property type="match status" value="1"/>
</dbReference>
<reference evidence="4 5" key="1">
    <citation type="submission" date="2019-09" db="EMBL/GenBank/DDBJ databases">
        <title>Characterisation of the sponge microbiome using genome-centric metagenomics.</title>
        <authorList>
            <person name="Engelberts J.P."/>
            <person name="Robbins S.J."/>
            <person name="De Goeij J.M."/>
            <person name="Aranda M."/>
            <person name="Bell S.C."/>
            <person name="Webster N.S."/>
        </authorList>
    </citation>
    <scope>NUCLEOTIDE SEQUENCE [LARGE SCALE GENOMIC DNA]</scope>
    <source>
        <strain evidence="4">SB0662_bin_43</strain>
    </source>
</reference>